<gene>
    <name evidence="1" type="ordered locus">Igag_0865</name>
</gene>
<sequence length="89" mass="10282">MICFYSVSDLFGTNIYIDMIDMDSRDRPYITNAMCCIYTSTLIMISSSIRAIAVISPSIAITKLINAYLNLDAMFFQKNCFTPFAWFFW</sequence>
<protein>
    <submittedName>
        <fullName evidence="1">Uncharacterized protein</fullName>
    </submittedName>
</protein>
<evidence type="ECO:0000313" key="1">
    <source>
        <dbReference type="EMBL" id="ADM27682.1"/>
    </source>
</evidence>
<organism evidence="1 2">
    <name type="scientific">Ignisphaera aggregans (strain DSM 17230 / JCM 13409 / AQ1.S1)</name>
    <dbReference type="NCBI Taxonomy" id="583356"/>
    <lineage>
        <taxon>Archaea</taxon>
        <taxon>Thermoproteota</taxon>
        <taxon>Thermoprotei</taxon>
        <taxon>Desulfurococcales</taxon>
        <taxon>Desulfurococcaceae</taxon>
        <taxon>Ignisphaera</taxon>
    </lineage>
</organism>
<dbReference type="AlphaFoldDB" id="E0STR6"/>
<dbReference type="BioCyc" id="IAGG583356:GHAH-848-MONOMER"/>
<proteinExistence type="predicted"/>
<dbReference type="HOGENOM" id="CLU_2447629_0_0_2"/>
<name>E0STR6_IGNAA</name>
<reference evidence="1 2" key="1">
    <citation type="journal article" date="2010" name="Stand. Genomic Sci.">
        <title>Complete genome sequence of Ignisphaera aggregans type strain (AQ1.S1).</title>
        <authorList>
            <person name="Goker M."/>
            <person name="Held B."/>
            <person name="Lapidus A."/>
            <person name="Nolan M."/>
            <person name="Spring S."/>
            <person name="Yasawong M."/>
            <person name="Lucas S."/>
            <person name="Glavina Del Rio T."/>
            <person name="Tice H."/>
            <person name="Cheng J.F."/>
            <person name="Goodwin L."/>
            <person name="Tapia R."/>
            <person name="Pitluck S."/>
            <person name="Liolios K."/>
            <person name="Ivanova N."/>
            <person name="Mavromatis K."/>
            <person name="Mikhailova N."/>
            <person name="Pati A."/>
            <person name="Chen A."/>
            <person name="Palaniappan K."/>
            <person name="Brambilla E."/>
            <person name="Land M."/>
            <person name="Hauser L."/>
            <person name="Chang Y.J."/>
            <person name="Jeffries C.D."/>
            <person name="Brettin T."/>
            <person name="Detter J.C."/>
            <person name="Han C."/>
            <person name="Rohde M."/>
            <person name="Sikorski J."/>
            <person name="Woyke T."/>
            <person name="Bristow J."/>
            <person name="Eisen J.A."/>
            <person name="Markowitz V."/>
            <person name="Hugenholtz P."/>
            <person name="Kyrpides N.C."/>
            <person name="Klenk H.P."/>
        </authorList>
    </citation>
    <scope>NUCLEOTIDE SEQUENCE [LARGE SCALE GENOMIC DNA]</scope>
    <source>
        <strain evidence="2">DSM 17230 / JCM 13409 / AQ1.S1</strain>
    </source>
</reference>
<evidence type="ECO:0000313" key="2">
    <source>
        <dbReference type="Proteomes" id="UP000001304"/>
    </source>
</evidence>
<dbReference type="STRING" id="583356.Igag_0865"/>
<keyword evidence="2" id="KW-1185">Reference proteome</keyword>
<accession>E0STR6</accession>
<dbReference type="EMBL" id="CP002098">
    <property type="protein sequence ID" value="ADM27682.1"/>
    <property type="molecule type" value="Genomic_DNA"/>
</dbReference>
<dbReference type="Proteomes" id="UP000001304">
    <property type="component" value="Chromosome"/>
</dbReference>
<dbReference type="KEGG" id="iag:Igag_0865"/>